<evidence type="ECO:0000256" key="2">
    <source>
        <dbReference type="ARBA" id="ARBA00022692"/>
    </source>
</evidence>
<feature type="transmembrane region" description="Helical" evidence="7">
    <location>
        <begin position="155"/>
        <end position="172"/>
    </location>
</feature>
<evidence type="ECO:0000256" key="3">
    <source>
        <dbReference type="ARBA" id="ARBA00022737"/>
    </source>
</evidence>
<evidence type="ECO:0000313" key="9">
    <source>
        <dbReference type="EMBL" id="PIN25220.1"/>
    </source>
</evidence>
<sequence>MSPIIENFKNSVNILLLVSTLVATETFAAAFTVPGWYNSSGTDSGIATMLRGKGFHIFVMCDSIAMYSSIIAAAALIWAQFGHVTLLLDALNLAVSFLGVALFMMSMTFTAGLFLAVSKLRWLSTAVFMMGITFLATLSVILIPLFTPATPSNRIYRYISYYPFYLVVLANGN</sequence>
<evidence type="ECO:0000256" key="7">
    <source>
        <dbReference type="SAM" id="Phobius"/>
    </source>
</evidence>
<feature type="transmembrane region" description="Helical" evidence="7">
    <location>
        <begin position="12"/>
        <end position="37"/>
    </location>
</feature>
<evidence type="ECO:0000256" key="6">
    <source>
        <dbReference type="ARBA" id="ARBA00023136"/>
    </source>
</evidence>
<keyword evidence="6 7" id="KW-0472">Membrane</keyword>
<dbReference type="Proteomes" id="UP000231279">
    <property type="component" value="Unassembled WGS sequence"/>
</dbReference>
<dbReference type="GO" id="GO:0005886">
    <property type="term" value="C:plasma membrane"/>
    <property type="evidence" value="ECO:0007669"/>
    <property type="project" value="TreeGrafter"/>
</dbReference>
<dbReference type="AlphaFoldDB" id="A0A2G9I6F9"/>
<keyword evidence="10" id="KW-1185">Reference proteome</keyword>
<keyword evidence="3" id="KW-0677">Repeat</keyword>
<comment type="caution">
    <text evidence="9">The sequence shown here is derived from an EMBL/GenBank/DDBJ whole genome shotgun (WGS) entry which is preliminary data.</text>
</comment>
<dbReference type="OrthoDB" id="598775at2759"/>
<protein>
    <recommendedName>
        <fullName evidence="8">PGG domain-containing protein</fullName>
    </recommendedName>
</protein>
<reference evidence="10" key="1">
    <citation type="journal article" date="2018" name="Gigascience">
        <title>Genome assembly of the Pink Ipe (Handroanthus impetiginosus, Bignoniaceae), a highly valued, ecologically keystone Neotropical timber forest tree.</title>
        <authorList>
            <person name="Silva-Junior O.B."/>
            <person name="Grattapaglia D."/>
            <person name="Novaes E."/>
            <person name="Collevatti R.G."/>
        </authorList>
    </citation>
    <scope>NUCLEOTIDE SEQUENCE [LARGE SCALE GENOMIC DNA]</scope>
    <source>
        <strain evidence="10">cv. UFG-1</strain>
    </source>
</reference>
<feature type="transmembrane region" description="Helical" evidence="7">
    <location>
        <begin position="57"/>
        <end position="79"/>
    </location>
</feature>
<dbReference type="Pfam" id="PF13962">
    <property type="entry name" value="PGG"/>
    <property type="match status" value="1"/>
</dbReference>
<evidence type="ECO:0000259" key="8">
    <source>
        <dbReference type="Pfam" id="PF13962"/>
    </source>
</evidence>
<feature type="transmembrane region" description="Helical" evidence="7">
    <location>
        <begin position="91"/>
        <end position="116"/>
    </location>
</feature>
<dbReference type="STRING" id="429701.A0A2G9I6F9"/>
<keyword evidence="2 7" id="KW-0812">Transmembrane</keyword>
<evidence type="ECO:0000256" key="5">
    <source>
        <dbReference type="ARBA" id="ARBA00023043"/>
    </source>
</evidence>
<accession>A0A2G9I6F9</accession>
<name>A0A2G9I6F9_9LAMI</name>
<evidence type="ECO:0000313" key="10">
    <source>
        <dbReference type="Proteomes" id="UP000231279"/>
    </source>
</evidence>
<organism evidence="9 10">
    <name type="scientific">Handroanthus impetiginosus</name>
    <dbReference type="NCBI Taxonomy" id="429701"/>
    <lineage>
        <taxon>Eukaryota</taxon>
        <taxon>Viridiplantae</taxon>
        <taxon>Streptophyta</taxon>
        <taxon>Embryophyta</taxon>
        <taxon>Tracheophyta</taxon>
        <taxon>Spermatophyta</taxon>
        <taxon>Magnoliopsida</taxon>
        <taxon>eudicotyledons</taxon>
        <taxon>Gunneridae</taxon>
        <taxon>Pentapetalae</taxon>
        <taxon>asterids</taxon>
        <taxon>lamiids</taxon>
        <taxon>Lamiales</taxon>
        <taxon>Bignoniaceae</taxon>
        <taxon>Crescentiina</taxon>
        <taxon>Tabebuia alliance</taxon>
        <taxon>Handroanthus</taxon>
    </lineage>
</organism>
<dbReference type="PANTHER" id="PTHR24186:SF46">
    <property type="entry name" value="PROTEIN ACCELERATED CELL DEATH 6-LIKE"/>
    <property type="match status" value="1"/>
</dbReference>
<keyword evidence="4 7" id="KW-1133">Transmembrane helix</keyword>
<feature type="domain" description="PGG" evidence="8">
    <location>
        <begin position="6"/>
        <end position="115"/>
    </location>
</feature>
<evidence type="ECO:0000256" key="1">
    <source>
        <dbReference type="ARBA" id="ARBA00004141"/>
    </source>
</evidence>
<keyword evidence="5" id="KW-0040">ANK repeat</keyword>
<evidence type="ECO:0000256" key="4">
    <source>
        <dbReference type="ARBA" id="ARBA00022989"/>
    </source>
</evidence>
<feature type="transmembrane region" description="Helical" evidence="7">
    <location>
        <begin position="122"/>
        <end position="143"/>
    </location>
</feature>
<dbReference type="InterPro" id="IPR026961">
    <property type="entry name" value="PGG_dom"/>
</dbReference>
<gene>
    <name evidence="9" type="ORF">CDL12_02039</name>
</gene>
<proteinExistence type="predicted"/>
<comment type="subcellular location">
    <subcellularLocation>
        <location evidence="1">Membrane</location>
        <topology evidence="1">Multi-pass membrane protein</topology>
    </subcellularLocation>
</comment>
<dbReference type="EMBL" id="NKXS01000288">
    <property type="protein sequence ID" value="PIN25220.1"/>
    <property type="molecule type" value="Genomic_DNA"/>
</dbReference>
<dbReference type="PANTHER" id="PTHR24186">
    <property type="entry name" value="PROTEIN PHOSPHATASE 1 REGULATORY SUBUNIT"/>
    <property type="match status" value="1"/>
</dbReference>